<dbReference type="EMBL" id="CADCTZ010000746">
    <property type="protein sequence ID" value="CAA9364328.1"/>
    <property type="molecule type" value="Genomic_DNA"/>
</dbReference>
<proteinExistence type="predicted"/>
<protein>
    <submittedName>
        <fullName evidence="1">Uncharacterized protein</fullName>
    </submittedName>
</protein>
<sequence length="41" mass="4512">MPGLDRLSVLATGSKMNSHTIVRILKNVNIISGVCRNFKLD</sequence>
<gene>
    <name evidence="1" type="ORF">AVDCRST_MAG84-3707</name>
</gene>
<organism evidence="1">
    <name type="scientific">uncultured Microcoleus sp</name>
    <dbReference type="NCBI Taxonomy" id="259945"/>
    <lineage>
        <taxon>Bacteria</taxon>
        <taxon>Bacillati</taxon>
        <taxon>Cyanobacteriota</taxon>
        <taxon>Cyanophyceae</taxon>
        <taxon>Oscillatoriophycideae</taxon>
        <taxon>Oscillatoriales</taxon>
        <taxon>Microcoleaceae</taxon>
        <taxon>Microcoleus</taxon>
        <taxon>environmental samples</taxon>
    </lineage>
</organism>
<evidence type="ECO:0000313" key="1">
    <source>
        <dbReference type="EMBL" id="CAA9364328.1"/>
    </source>
</evidence>
<accession>A0A6J4MNF2</accession>
<reference evidence="1" key="1">
    <citation type="submission" date="2020-02" db="EMBL/GenBank/DDBJ databases">
        <authorList>
            <person name="Meier V. D."/>
        </authorList>
    </citation>
    <scope>NUCLEOTIDE SEQUENCE</scope>
    <source>
        <strain evidence="1">AVDCRST_MAG84</strain>
    </source>
</reference>
<dbReference type="AlphaFoldDB" id="A0A6J4MNF2"/>
<name>A0A6J4MNF2_9CYAN</name>